<protein>
    <submittedName>
        <fullName evidence="1">Uncharacterized protein</fullName>
    </submittedName>
</protein>
<proteinExistence type="predicted"/>
<evidence type="ECO:0000313" key="1">
    <source>
        <dbReference type="EMBL" id="OGG37797.1"/>
    </source>
</evidence>
<organism evidence="1 2">
    <name type="scientific">Candidatus Jorgensenbacteria bacterium GWA1_54_12</name>
    <dbReference type="NCBI Taxonomy" id="1798468"/>
    <lineage>
        <taxon>Bacteria</taxon>
        <taxon>Candidatus Joergenseniibacteriota</taxon>
    </lineage>
</organism>
<dbReference type="STRING" id="1798468.A2110_01770"/>
<comment type="caution">
    <text evidence="1">The sequence shown here is derived from an EMBL/GenBank/DDBJ whole genome shotgun (WGS) entry which is preliminary data.</text>
</comment>
<dbReference type="AlphaFoldDB" id="A0A1F6BMM2"/>
<dbReference type="Proteomes" id="UP000176273">
    <property type="component" value="Unassembled WGS sequence"/>
</dbReference>
<gene>
    <name evidence="1" type="ORF">A2110_01770</name>
</gene>
<sequence>MAKDDQDNGNREISFEDVARLIVWAISRNEDNKSKLIKELHGFNFETGKIAKLLNMPSKSVSSVLTRKSSKKK</sequence>
<dbReference type="EMBL" id="MFKH01000001">
    <property type="protein sequence ID" value="OGG37797.1"/>
    <property type="molecule type" value="Genomic_DNA"/>
</dbReference>
<accession>A0A1F6BMM2</accession>
<evidence type="ECO:0000313" key="2">
    <source>
        <dbReference type="Proteomes" id="UP000176273"/>
    </source>
</evidence>
<name>A0A1F6BMM2_9BACT</name>
<reference evidence="1 2" key="1">
    <citation type="journal article" date="2016" name="Nat. Commun.">
        <title>Thousands of microbial genomes shed light on interconnected biogeochemical processes in an aquifer system.</title>
        <authorList>
            <person name="Anantharaman K."/>
            <person name="Brown C.T."/>
            <person name="Hug L.A."/>
            <person name="Sharon I."/>
            <person name="Castelle C.J."/>
            <person name="Probst A.J."/>
            <person name="Thomas B.C."/>
            <person name="Singh A."/>
            <person name="Wilkins M.J."/>
            <person name="Karaoz U."/>
            <person name="Brodie E.L."/>
            <person name="Williams K.H."/>
            <person name="Hubbard S.S."/>
            <person name="Banfield J.F."/>
        </authorList>
    </citation>
    <scope>NUCLEOTIDE SEQUENCE [LARGE SCALE GENOMIC DNA]</scope>
</reference>